<sequence length="182" mass="21361">MVVRLPHLMHIRVIKLQTVAEERDHMATEHIWYISYYGNKNGYFPMPLMLTGAHGFGTFDRSAPQEFDSMEKAEFIQKRLHLQNKLQKLKTSENNELENRIPQMKKRKLRRRNDQMDAEVHDDTESSRSIKEDGMEAEKEVDCSGHQTPPPTTLSFDEAVKRYEKCTIKMGFGRKFGKTWLT</sequence>
<dbReference type="AlphaFoldDB" id="A0A2G5V9N7"/>
<accession>A0A2G5V9N7</accession>
<evidence type="ECO:0000313" key="3">
    <source>
        <dbReference type="Proteomes" id="UP000230233"/>
    </source>
</evidence>
<organism evidence="2 3">
    <name type="scientific">Caenorhabditis nigoni</name>
    <dbReference type="NCBI Taxonomy" id="1611254"/>
    <lineage>
        <taxon>Eukaryota</taxon>
        <taxon>Metazoa</taxon>
        <taxon>Ecdysozoa</taxon>
        <taxon>Nematoda</taxon>
        <taxon>Chromadorea</taxon>
        <taxon>Rhabditida</taxon>
        <taxon>Rhabditina</taxon>
        <taxon>Rhabditomorpha</taxon>
        <taxon>Rhabditoidea</taxon>
        <taxon>Rhabditidae</taxon>
        <taxon>Peloderinae</taxon>
        <taxon>Caenorhabditis</taxon>
    </lineage>
</organism>
<comment type="caution">
    <text evidence="2">The sequence shown here is derived from an EMBL/GenBank/DDBJ whole genome shotgun (WGS) entry which is preliminary data.</text>
</comment>
<keyword evidence="3" id="KW-1185">Reference proteome</keyword>
<reference evidence="3" key="1">
    <citation type="submission" date="2017-10" db="EMBL/GenBank/DDBJ databases">
        <title>Rapid genome shrinkage in a self-fertile nematode reveals novel sperm competition proteins.</title>
        <authorList>
            <person name="Yin D."/>
            <person name="Schwarz E.M."/>
            <person name="Thomas C.G."/>
            <person name="Felde R.L."/>
            <person name="Korf I.F."/>
            <person name="Cutter A.D."/>
            <person name="Schartner C.M."/>
            <person name="Ralston E.J."/>
            <person name="Meyer B.J."/>
            <person name="Haag E.S."/>
        </authorList>
    </citation>
    <scope>NUCLEOTIDE SEQUENCE [LARGE SCALE GENOMIC DNA]</scope>
    <source>
        <strain evidence="3">JU1422</strain>
    </source>
</reference>
<dbReference type="Proteomes" id="UP000230233">
    <property type="component" value="Chromosome II"/>
</dbReference>
<protein>
    <submittedName>
        <fullName evidence="2">Uncharacterized protein</fullName>
    </submittedName>
</protein>
<gene>
    <name evidence="2" type="primary">Cnig_chr_II.g7412</name>
    <name evidence="2" type="ORF">B9Z55_007412</name>
</gene>
<dbReference type="EMBL" id="PDUG01000002">
    <property type="protein sequence ID" value="PIC48450.1"/>
    <property type="molecule type" value="Genomic_DNA"/>
</dbReference>
<evidence type="ECO:0000256" key="1">
    <source>
        <dbReference type="SAM" id="MobiDB-lite"/>
    </source>
</evidence>
<proteinExistence type="predicted"/>
<name>A0A2G5V9N7_9PELO</name>
<evidence type="ECO:0000313" key="2">
    <source>
        <dbReference type="EMBL" id="PIC48450.1"/>
    </source>
</evidence>
<feature type="region of interest" description="Disordered" evidence="1">
    <location>
        <begin position="105"/>
        <end position="154"/>
    </location>
</feature>
<feature type="compositionally biased region" description="Basic and acidic residues" evidence="1">
    <location>
        <begin position="112"/>
        <end position="143"/>
    </location>
</feature>